<dbReference type="EMBL" id="JARULN010000002">
    <property type="protein sequence ID" value="MDG5753144.1"/>
    <property type="molecule type" value="Genomic_DNA"/>
</dbReference>
<keyword evidence="4" id="KW-1185">Reference proteome</keyword>
<dbReference type="NCBIfam" id="TIGR02899">
    <property type="entry name" value="spore_safA"/>
    <property type="match status" value="1"/>
</dbReference>
<proteinExistence type="predicted"/>
<reference evidence="3 4" key="1">
    <citation type="submission" date="2023-04" db="EMBL/GenBank/DDBJ databases">
        <title>Ectobacillus antri isolated from activated sludge.</title>
        <authorList>
            <person name="Yan P."/>
            <person name="Liu X."/>
        </authorList>
    </citation>
    <scope>NUCLEOTIDE SEQUENCE [LARGE SCALE GENOMIC DNA]</scope>
    <source>
        <strain evidence="3 4">C18H</strain>
    </source>
</reference>
<gene>
    <name evidence="3" type="primary">safA</name>
    <name evidence="3" type="ORF">P6P90_03915</name>
</gene>
<feature type="region of interest" description="Disordered" evidence="1">
    <location>
        <begin position="116"/>
        <end position="162"/>
    </location>
</feature>
<dbReference type="PANTHER" id="PTHR33734:SF34">
    <property type="entry name" value="SPOIVD-ASSOCIATED FACTOR A"/>
    <property type="match status" value="1"/>
</dbReference>
<organism evidence="3 4">
    <name type="scientific">Ectobacillus antri</name>
    <dbReference type="NCBI Taxonomy" id="2486280"/>
    <lineage>
        <taxon>Bacteria</taxon>
        <taxon>Bacillati</taxon>
        <taxon>Bacillota</taxon>
        <taxon>Bacilli</taxon>
        <taxon>Bacillales</taxon>
        <taxon>Bacillaceae</taxon>
        <taxon>Ectobacillus</taxon>
    </lineage>
</organism>
<evidence type="ECO:0000313" key="3">
    <source>
        <dbReference type="EMBL" id="MDG5753144.1"/>
    </source>
</evidence>
<dbReference type="RefSeq" id="WP_124563260.1">
    <property type="nucleotide sequence ID" value="NZ_JARRRY010000001.1"/>
</dbReference>
<dbReference type="Pfam" id="PF01476">
    <property type="entry name" value="LysM"/>
    <property type="match status" value="1"/>
</dbReference>
<evidence type="ECO:0000259" key="2">
    <source>
        <dbReference type="PROSITE" id="PS51782"/>
    </source>
</evidence>
<sequence length="582" mass="63287">MKIHIVQKGDTLWKIAKKYGVDSETLKQANAQLSNPDLIMPGMKIKVPSTSAKYAGGGSAPPKEYVKQTIPAQSQNLTILDEDEQQAQTGPASEQPAMQMPMSKQKETQLQTVQKETQITTPQKEKPVTPTVQKPEAPIAAKPAQKPEAPIAAKPAQKPESPLKDVTKFSVNILPQPPQPPSKTFNMANEFKVPATKTEPIATKPANKDNTIAPAAQKDNVVAPAFEAKKDAVQAAKDNQNTAPAANKAMPMMEAPSFTAPAANKATPLMEVPSFTAPAANKAMPMMEAPSFTAPAANKAMPMMETPSFTAPAANKAMPIMNAPNFTAPVTDKTMPVMNEPVAPPAPEAIPGVMGQMDVQQPYSSYNNMPPVDPGMYMNPGYPQYGSPMMPYDMNPYPMPYDMSPMPYAPQYPPQGMMPYMPPTPYPPPYAPQGMMPYMPPMPYAPQYPPQGMMPYMPPAPQYPMPYPEYVQGVMQESSSLMQPNHHAPYESSSLYMPNAAPGMDNYPPQAQGDCGCDDQQSSYPYAPPPMSGGPYYPFNPQQAPYYQSMPYVPYAPQPMAPYYRPDQAAMFGVPSADDDTE</sequence>
<name>A0ABT6H1U8_9BACI</name>
<evidence type="ECO:0000256" key="1">
    <source>
        <dbReference type="SAM" id="MobiDB-lite"/>
    </source>
</evidence>
<evidence type="ECO:0000313" key="4">
    <source>
        <dbReference type="Proteomes" id="UP001218246"/>
    </source>
</evidence>
<dbReference type="Gene3D" id="3.10.350.10">
    <property type="entry name" value="LysM domain"/>
    <property type="match status" value="1"/>
</dbReference>
<dbReference type="CDD" id="cd00118">
    <property type="entry name" value="LysM"/>
    <property type="match status" value="1"/>
</dbReference>
<comment type="caution">
    <text evidence="3">The sequence shown here is derived from an EMBL/GenBank/DDBJ whole genome shotgun (WGS) entry which is preliminary data.</text>
</comment>
<dbReference type="InterPro" id="IPR018392">
    <property type="entry name" value="LysM"/>
</dbReference>
<dbReference type="InterPro" id="IPR036779">
    <property type="entry name" value="LysM_dom_sf"/>
</dbReference>
<dbReference type="InterPro" id="IPR014248">
    <property type="entry name" value="Spore_coat_assembly_SafA"/>
</dbReference>
<feature type="domain" description="LysM" evidence="2">
    <location>
        <begin position="2"/>
        <end position="47"/>
    </location>
</feature>
<dbReference type="PANTHER" id="PTHR33734">
    <property type="entry name" value="LYSM DOMAIN-CONTAINING GPI-ANCHORED PROTEIN 2"/>
    <property type="match status" value="1"/>
</dbReference>
<dbReference type="PROSITE" id="PS51782">
    <property type="entry name" value="LYSM"/>
    <property type="match status" value="1"/>
</dbReference>
<protein>
    <submittedName>
        <fullName evidence="3">SafA/ExsA family spore coat assembly protein</fullName>
    </submittedName>
</protein>
<dbReference type="SMART" id="SM00257">
    <property type="entry name" value="LysM"/>
    <property type="match status" value="1"/>
</dbReference>
<dbReference type="Proteomes" id="UP001218246">
    <property type="component" value="Unassembled WGS sequence"/>
</dbReference>
<accession>A0ABT6H1U8</accession>
<dbReference type="SUPFAM" id="SSF54106">
    <property type="entry name" value="LysM domain"/>
    <property type="match status" value="1"/>
</dbReference>